<comment type="caution">
    <text evidence="2">The sequence shown here is derived from an EMBL/GenBank/DDBJ whole genome shotgun (WGS) entry which is preliminary data.</text>
</comment>
<feature type="region of interest" description="Disordered" evidence="1">
    <location>
        <begin position="61"/>
        <end position="126"/>
    </location>
</feature>
<dbReference type="Proteomes" id="UP001345963">
    <property type="component" value="Unassembled WGS sequence"/>
</dbReference>
<evidence type="ECO:0000313" key="3">
    <source>
        <dbReference type="Proteomes" id="UP001345963"/>
    </source>
</evidence>
<protein>
    <submittedName>
        <fullName evidence="2">Uncharacterized protein</fullName>
    </submittedName>
</protein>
<proteinExistence type="predicted"/>
<keyword evidence="3" id="KW-1185">Reference proteome</keyword>
<dbReference type="EMBL" id="JAHUTI010020379">
    <property type="protein sequence ID" value="MED6238722.1"/>
    <property type="molecule type" value="Genomic_DNA"/>
</dbReference>
<sequence>MSPINLATPPLPAAQAKPRNQNSGSKNGLHQAGETPPSPQHVGQSESGGINLGGHIVFYSGGVVPERSRGLEGGTPTRAQHSPHSPNQPNTPPGAIGHQKGAHHSGTWSEHPHSQHPTRAGTPLLGPSMVPSEILIQIARHQNHLFVVLYHTPDPSFQFYLMLC</sequence>
<name>A0ABU7AKY1_9TELE</name>
<reference evidence="2 3" key="1">
    <citation type="submission" date="2021-07" db="EMBL/GenBank/DDBJ databases">
        <authorList>
            <person name="Palmer J.M."/>
        </authorList>
    </citation>
    <scope>NUCLEOTIDE SEQUENCE [LARGE SCALE GENOMIC DNA]</scope>
    <source>
        <strain evidence="2 3">AT_MEX2019</strain>
        <tissue evidence="2">Muscle</tissue>
    </source>
</reference>
<feature type="compositionally biased region" description="Polar residues" evidence="1">
    <location>
        <begin position="18"/>
        <end position="28"/>
    </location>
</feature>
<organism evidence="2 3">
    <name type="scientific">Ataeniobius toweri</name>
    <dbReference type="NCBI Taxonomy" id="208326"/>
    <lineage>
        <taxon>Eukaryota</taxon>
        <taxon>Metazoa</taxon>
        <taxon>Chordata</taxon>
        <taxon>Craniata</taxon>
        <taxon>Vertebrata</taxon>
        <taxon>Euteleostomi</taxon>
        <taxon>Actinopterygii</taxon>
        <taxon>Neopterygii</taxon>
        <taxon>Teleostei</taxon>
        <taxon>Neoteleostei</taxon>
        <taxon>Acanthomorphata</taxon>
        <taxon>Ovalentaria</taxon>
        <taxon>Atherinomorphae</taxon>
        <taxon>Cyprinodontiformes</taxon>
        <taxon>Goodeidae</taxon>
        <taxon>Ataeniobius</taxon>
    </lineage>
</organism>
<accession>A0ABU7AKY1</accession>
<feature type="compositionally biased region" description="Polar residues" evidence="1">
    <location>
        <begin position="77"/>
        <end position="88"/>
    </location>
</feature>
<feature type="region of interest" description="Disordered" evidence="1">
    <location>
        <begin position="1"/>
        <end position="49"/>
    </location>
</feature>
<evidence type="ECO:0000256" key="1">
    <source>
        <dbReference type="SAM" id="MobiDB-lite"/>
    </source>
</evidence>
<gene>
    <name evidence="2" type="ORF">ATANTOWER_028316</name>
</gene>
<evidence type="ECO:0000313" key="2">
    <source>
        <dbReference type="EMBL" id="MED6238722.1"/>
    </source>
</evidence>